<dbReference type="Proteomes" id="UP000253529">
    <property type="component" value="Unassembled WGS sequence"/>
</dbReference>
<dbReference type="AlphaFoldDB" id="A0A366F0L9"/>
<keyword evidence="3" id="KW-1185">Reference proteome</keyword>
<comment type="caution">
    <text evidence="2">The sequence shown here is derived from an EMBL/GenBank/DDBJ whole genome shotgun (WGS) entry which is preliminary data.</text>
</comment>
<feature type="compositionally biased region" description="Low complexity" evidence="1">
    <location>
        <begin position="12"/>
        <end position="24"/>
    </location>
</feature>
<organism evidence="2 3">
    <name type="scientific">Roseiarcus fermentans</name>
    <dbReference type="NCBI Taxonomy" id="1473586"/>
    <lineage>
        <taxon>Bacteria</taxon>
        <taxon>Pseudomonadati</taxon>
        <taxon>Pseudomonadota</taxon>
        <taxon>Alphaproteobacteria</taxon>
        <taxon>Hyphomicrobiales</taxon>
        <taxon>Roseiarcaceae</taxon>
        <taxon>Roseiarcus</taxon>
    </lineage>
</organism>
<sequence length="74" mass="7278">MAIQESGTPTPAARKSSASADGSADGSWIAASPFGLLAMTAASPFGLLAMTAASPFGRVAMPDDEGAVARGHTL</sequence>
<name>A0A366F0L9_9HYPH</name>
<reference evidence="2 3" key="1">
    <citation type="submission" date="2018-06" db="EMBL/GenBank/DDBJ databases">
        <title>Genomic Encyclopedia of Type Strains, Phase IV (KMG-IV): sequencing the most valuable type-strain genomes for metagenomic binning, comparative biology and taxonomic classification.</title>
        <authorList>
            <person name="Goeker M."/>
        </authorList>
    </citation>
    <scope>NUCLEOTIDE SEQUENCE [LARGE SCALE GENOMIC DNA]</scope>
    <source>
        <strain evidence="2 3">DSM 24875</strain>
    </source>
</reference>
<feature type="region of interest" description="Disordered" evidence="1">
    <location>
        <begin position="1"/>
        <end position="24"/>
    </location>
</feature>
<dbReference type="RefSeq" id="WP_113891242.1">
    <property type="nucleotide sequence ID" value="NZ_QNRK01000026.1"/>
</dbReference>
<gene>
    <name evidence="2" type="ORF">DFR50_12648</name>
</gene>
<accession>A0A366F0L9</accession>
<dbReference type="EMBL" id="QNRK01000026">
    <property type="protein sequence ID" value="RBP08203.1"/>
    <property type="molecule type" value="Genomic_DNA"/>
</dbReference>
<proteinExistence type="predicted"/>
<evidence type="ECO:0000313" key="3">
    <source>
        <dbReference type="Proteomes" id="UP000253529"/>
    </source>
</evidence>
<evidence type="ECO:0000313" key="2">
    <source>
        <dbReference type="EMBL" id="RBP08203.1"/>
    </source>
</evidence>
<protein>
    <submittedName>
        <fullName evidence="2">Uncharacterized protein</fullName>
    </submittedName>
</protein>
<evidence type="ECO:0000256" key="1">
    <source>
        <dbReference type="SAM" id="MobiDB-lite"/>
    </source>
</evidence>